<dbReference type="RefSeq" id="WP_265266131.1">
    <property type="nucleotide sequence ID" value="NZ_JAIHOM010000118.1"/>
</dbReference>
<keyword evidence="2" id="KW-0812">Transmembrane</keyword>
<keyword evidence="2" id="KW-1133">Transmembrane helix</keyword>
<evidence type="ECO:0000313" key="4">
    <source>
        <dbReference type="Proteomes" id="UP001526426"/>
    </source>
</evidence>
<proteinExistence type="predicted"/>
<feature type="region of interest" description="Disordered" evidence="1">
    <location>
        <begin position="1"/>
        <end position="55"/>
    </location>
</feature>
<comment type="caution">
    <text evidence="3">The sequence shown here is derived from an EMBL/GenBank/DDBJ whole genome shotgun (WGS) entry which is preliminary data.</text>
</comment>
<evidence type="ECO:0000313" key="3">
    <source>
        <dbReference type="EMBL" id="MCW6038228.1"/>
    </source>
</evidence>
<feature type="transmembrane region" description="Helical" evidence="2">
    <location>
        <begin position="70"/>
        <end position="91"/>
    </location>
</feature>
<dbReference type="InterPro" id="IPR021855">
    <property type="entry name" value="PAM68-like"/>
</dbReference>
<protein>
    <submittedName>
        <fullName evidence="3">PAM68 family protein</fullName>
    </submittedName>
</protein>
<evidence type="ECO:0000256" key="1">
    <source>
        <dbReference type="SAM" id="MobiDB-lite"/>
    </source>
</evidence>
<feature type="transmembrane region" description="Helical" evidence="2">
    <location>
        <begin position="103"/>
        <end position="124"/>
    </location>
</feature>
<organism evidence="3 4">
    <name type="scientific">Spirulina subsalsa FACHB-351</name>
    <dbReference type="NCBI Taxonomy" id="234711"/>
    <lineage>
        <taxon>Bacteria</taxon>
        <taxon>Bacillati</taxon>
        <taxon>Cyanobacteriota</taxon>
        <taxon>Cyanophyceae</taxon>
        <taxon>Spirulinales</taxon>
        <taxon>Spirulinaceae</taxon>
        <taxon>Spirulina</taxon>
    </lineage>
</organism>
<dbReference type="Proteomes" id="UP001526426">
    <property type="component" value="Unassembled WGS sequence"/>
</dbReference>
<reference evidence="3 4" key="1">
    <citation type="submission" date="2021-08" db="EMBL/GenBank/DDBJ databases">
        <title>Draft genome sequence of Spirulina subsalsa with high tolerance to salinity and hype-accumulation of phycocyanin.</title>
        <authorList>
            <person name="Pei H."/>
            <person name="Jiang L."/>
        </authorList>
    </citation>
    <scope>NUCLEOTIDE SEQUENCE [LARGE SCALE GENOMIC DNA]</scope>
    <source>
        <strain evidence="3 4">FACHB-351</strain>
    </source>
</reference>
<keyword evidence="4" id="KW-1185">Reference proteome</keyword>
<dbReference type="EMBL" id="JAIHOM010000118">
    <property type="protein sequence ID" value="MCW6038228.1"/>
    <property type="molecule type" value="Genomic_DNA"/>
</dbReference>
<dbReference type="Pfam" id="PF11947">
    <property type="entry name" value="DUF3464"/>
    <property type="match status" value="1"/>
</dbReference>
<accession>A0ABT3L9P4</accession>
<dbReference type="PANTHER" id="PTHR34575">
    <property type="entry name" value="PROTEIN PAM68, CHLOROPLASTIC"/>
    <property type="match status" value="1"/>
</dbReference>
<feature type="compositionally biased region" description="Low complexity" evidence="1">
    <location>
        <begin position="24"/>
        <end position="37"/>
    </location>
</feature>
<dbReference type="PANTHER" id="PTHR34575:SF1">
    <property type="entry name" value="PROTEIN PAM68, CHLOROPLASTIC"/>
    <property type="match status" value="1"/>
</dbReference>
<keyword evidence="2" id="KW-0472">Membrane</keyword>
<evidence type="ECO:0000256" key="2">
    <source>
        <dbReference type="SAM" id="Phobius"/>
    </source>
</evidence>
<name>A0ABT3L9P4_9CYAN</name>
<gene>
    <name evidence="3" type="ORF">K4A83_18400</name>
</gene>
<sequence length="166" mass="18532">MPAESERNPLPFEPRSKRKKPKKNPAASSNPAPSEPALKNSSPPQTRNSREEADLSAIPEVVSRRMIRRMALFSGSPTVLALSSLFIFYWIKTQTDLEVPNPLILLVSFGLFGLGVLGLSYGIFSASWDEEQAGTLIGFREFRVNLGRTIRAWRNSRQALKKTESD</sequence>